<dbReference type="GO" id="GO:0004519">
    <property type="term" value="F:endonuclease activity"/>
    <property type="evidence" value="ECO:0007669"/>
    <property type="project" value="UniProtKB-KW"/>
</dbReference>
<feature type="domain" description="HNH nuclease" evidence="2">
    <location>
        <begin position="435"/>
        <end position="487"/>
    </location>
</feature>
<dbReference type="SMART" id="SM00507">
    <property type="entry name" value="HNHc"/>
    <property type="match status" value="1"/>
</dbReference>
<keyword evidence="3" id="KW-0540">Nuclease</keyword>
<dbReference type="STRING" id="1216970.GCA_001570985_02481"/>
<organism evidence="3 4">
    <name type="scientific">Janibacter limosus</name>
    <dbReference type="NCBI Taxonomy" id="53458"/>
    <lineage>
        <taxon>Bacteria</taxon>
        <taxon>Bacillati</taxon>
        <taxon>Actinomycetota</taxon>
        <taxon>Actinomycetes</taxon>
        <taxon>Micrococcales</taxon>
        <taxon>Intrasporangiaceae</taxon>
        <taxon>Janibacter</taxon>
    </lineage>
</organism>
<dbReference type="InterPro" id="IPR003870">
    <property type="entry name" value="DUF222"/>
</dbReference>
<evidence type="ECO:0000313" key="3">
    <source>
        <dbReference type="EMBL" id="QBF47673.1"/>
    </source>
</evidence>
<dbReference type="RefSeq" id="WP_130630850.1">
    <property type="nucleotide sequence ID" value="NZ_CP036164.1"/>
</dbReference>
<dbReference type="EMBL" id="CP036164">
    <property type="protein sequence ID" value="QBF47673.1"/>
    <property type="molecule type" value="Genomic_DNA"/>
</dbReference>
<protein>
    <submittedName>
        <fullName evidence="3">HNH endonuclease</fullName>
    </submittedName>
</protein>
<gene>
    <name evidence="3" type="ORF">EXU32_16335</name>
</gene>
<dbReference type="Proteomes" id="UP000290408">
    <property type="component" value="Chromosome"/>
</dbReference>
<dbReference type="AlphaFoldDB" id="A0A4P6N0G8"/>
<name>A0A4P6N0G8_9MICO</name>
<accession>A0A4P6N0G8</accession>
<dbReference type="InterPro" id="IPR003615">
    <property type="entry name" value="HNH_nuc"/>
</dbReference>
<evidence type="ECO:0000256" key="1">
    <source>
        <dbReference type="SAM" id="MobiDB-lite"/>
    </source>
</evidence>
<dbReference type="CDD" id="cd00085">
    <property type="entry name" value="HNHc"/>
    <property type="match status" value="1"/>
</dbReference>
<dbReference type="OrthoDB" id="5177627at2"/>
<evidence type="ECO:0000259" key="2">
    <source>
        <dbReference type="SMART" id="SM00507"/>
    </source>
</evidence>
<keyword evidence="3" id="KW-0378">Hydrolase</keyword>
<feature type="region of interest" description="Disordered" evidence="1">
    <location>
        <begin position="109"/>
        <end position="138"/>
    </location>
</feature>
<evidence type="ECO:0000313" key="4">
    <source>
        <dbReference type="Proteomes" id="UP000290408"/>
    </source>
</evidence>
<dbReference type="Pfam" id="PF02720">
    <property type="entry name" value="DUF222"/>
    <property type="match status" value="2"/>
</dbReference>
<sequence>MSEATVRYADPGLLPGLRDALRALTYGDVSTIWQVPDSDVGEALALVGQIRQLTEVAEVAAVREGVSRGLPTQESWSVRDWVGVSEGRRAPRPQMRHVGSVVRVAEAGLRTGSGLSEPAPEAAPDSDTDDEASSSPAAGVPDVVAAFTEGDLPLGKADQLVRFEEGVRRVADADLLAADLGILLGQARDDEVLTGPQGRTLQRVSGLDEKKLAAAITMTTRMLRPDKDLRDDDERLKASRSLTQHTDGCGLTRYKLVLDPEGAAIIDAAVAALSAPVKGPEGEPDDRTPARRRADALLAIVGRGVSSPGQAPKSDKAQVVVTISLAALTANLTAGRCGACGQDLPTNAFGQPLAHVGDLGGGVSGGVGRGGAGHGLGAAGVAGGGHAGGLTATGQVLAPAVVRKMACEGAIIPALLGTDSEPLELGRAARYFSPGQKRALYLRDGGCTFPGCTMPAHWCDAHHVDYWSLGGCTDIGRSALLCERHHTTVHTHGLTCTITAFGVTWHT</sequence>
<proteinExistence type="predicted"/>
<keyword evidence="4" id="KW-1185">Reference proteome</keyword>
<dbReference type="KEGG" id="jli:EXU32_16335"/>
<keyword evidence="3" id="KW-0255">Endonuclease</keyword>
<reference evidence="3 4" key="1">
    <citation type="submission" date="2019-02" db="EMBL/GenBank/DDBJ databases">
        <title>Genomic data mining of an Antarctic deep-sea actinobacterium, Janibacterlimosus P3-3-X1.</title>
        <authorList>
            <person name="Liao L."/>
            <person name="Chen B."/>
        </authorList>
    </citation>
    <scope>NUCLEOTIDE SEQUENCE [LARGE SCALE GENOMIC DNA]</scope>
    <source>
        <strain evidence="3 4">P3-3-X1</strain>
    </source>
</reference>